<feature type="transmembrane region" description="Helical" evidence="6">
    <location>
        <begin position="90"/>
        <end position="110"/>
    </location>
</feature>
<evidence type="ECO:0000256" key="1">
    <source>
        <dbReference type="ARBA" id="ARBA00004141"/>
    </source>
</evidence>
<evidence type="ECO:0000313" key="7">
    <source>
        <dbReference type="EMBL" id="KAK2176908.1"/>
    </source>
</evidence>
<keyword evidence="3 6" id="KW-0812">Transmembrane</keyword>
<gene>
    <name evidence="7" type="ORF">NP493_632g02001</name>
</gene>
<dbReference type="InterPro" id="IPR006696">
    <property type="entry name" value="DUF423"/>
</dbReference>
<comment type="caution">
    <text evidence="7">The sequence shown here is derived from an EMBL/GenBank/DDBJ whole genome shotgun (WGS) entry which is preliminary data.</text>
</comment>
<comment type="subcellular location">
    <subcellularLocation>
        <location evidence="1">Membrane</location>
        <topology evidence="1">Multi-pass membrane protein</topology>
    </subcellularLocation>
</comment>
<evidence type="ECO:0000256" key="4">
    <source>
        <dbReference type="ARBA" id="ARBA00022989"/>
    </source>
</evidence>
<sequence length="137" mass="14780">MKIAMSADDDQLLDHKEVNTVQSLSSTAVITRIAGIFGLIAVALGAYGFHVLDDKTIPSERKVIFQTANQYHFMHTLALLAAPLTRRPNLVATLLCLGMLVFCGSSYVTAITGNTHVNVVTPYGGMTLMLAWLAMAL</sequence>
<proteinExistence type="inferred from homology"/>
<dbReference type="PANTHER" id="PTHR43461">
    <property type="entry name" value="TRANSMEMBRANE PROTEIN 256"/>
    <property type="match status" value="1"/>
</dbReference>
<keyword evidence="5 6" id="KW-0472">Membrane</keyword>
<protein>
    <submittedName>
        <fullName evidence="7">Uncharacterized protein</fullName>
    </submittedName>
</protein>
<dbReference type="EMBL" id="JAODUO010000631">
    <property type="protein sequence ID" value="KAK2176908.1"/>
    <property type="molecule type" value="Genomic_DNA"/>
</dbReference>
<name>A0AAD9KUC8_RIDPI</name>
<evidence type="ECO:0000256" key="5">
    <source>
        <dbReference type="ARBA" id="ARBA00023136"/>
    </source>
</evidence>
<dbReference type="Proteomes" id="UP001209878">
    <property type="component" value="Unassembled WGS sequence"/>
</dbReference>
<evidence type="ECO:0000256" key="6">
    <source>
        <dbReference type="SAM" id="Phobius"/>
    </source>
</evidence>
<feature type="transmembrane region" description="Helical" evidence="6">
    <location>
        <begin position="29"/>
        <end position="52"/>
    </location>
</feature>
<evidence type="ECO:0000313" key="8">
    <source>
        <dbReference type="Proteomes" id="UP001209878"/>
    </source>
</evidence>
<keyword evidence="4 6" id="KW-1133">Transmembrane helix</keyword>
<dbReference type="PANTHER" id="PTHR43461:SF1">
    <property type="entry name" value="TRANSMEMBRANE PROTEIN 256"/>
    <property type="match status" value="1"/>
</dbReference>
<dbReference type="Pfam" id="PF04241">
    <property type="entry name" value="DUF423"/>
    <property type="match status" value="1"/>
</dbReference>
<feature type="transmembrane region" description="Helical" evidence="6">
    <location>
        <begin position="116"/>
        <end position="135"/>
    </location>
</feature>
<comment type="similarity">
    <text evidence="2">Belongs to the TMEM256 family.</text>
</comment>
<evidence type="ECO:0000256" key="2">
    <source>
        <dbReference type="ARBA" id="ARBA00006208"/>
    </source>
</evidence>
<keyword evidence="8" id="KW-1185">Reference proteome</keyword>
<reference evidence="7" key="1">
    <citation type="journal article" date="2023" name="Mol. Biol. Evol.">
        <title>Third-Generation Sequencing Reveals the Adaptive Role of the Epigenome in Three Deep-Sea Polychaetes.</title>
        <authorList>
            <person name="Perez M."/>
            <person name="Aroh O."/>
            <person name="Sun Y."/>
            <person name="Lan Y."/>
            <person name="Juniper S.K."/>
            <person name="Young C.R."/>
            <person name="Angers B."/>
            <person name="Qian P.Y."/>
        </authorList>
    </citation>
    <scope>NUCLEOTIDE SEQUENCE</scope>
    <source>
        <strain evidence="7">R07B-5</strain>
    </source>
</reference>
<dbReference type="GO" id="GO:0016020">
    <property type="term" value="C:membrane"/>
    <property type="evidence" value="ECO:0007669"/>
    <property type="project" value="UniProtKB-SubCell"/>
</dbReference>
<accession>A0AAD9KUC8</accession>
<evidence type="ECO:0000256" key="3">
    <source>
        <dbReference type="ARBA" id="ARBA00022692"/>
    </source>
</evidence>
<organism evidence="7 8">
    <name type="scientific">Ridgeia piscesae</name>
    <name type="common">Tubeworm</name>
    <dbReference type="NCBI Taxonomy" id="27915"/>
    <lineage>
        <taxon>Eukaryota</taxon>
        <taxon>Metazoa</taxon>
        <taxon>Spiralia</taxon>
        <taxon>Lophotrochozoa</taxon>
        <taxon>Annelida</taxon>
        <taxon>Polychaeta</taxon>
        <taxon>Sedentaria</taxon>
        <taxon>Canalipalpata</taxon>
        <taxon>Sabellida</taxon>
        <taxon>Siboglinidae</taxon>
        <taxon>Ridgeia</taxon>
    </lineage>
</organism>
<dbReference type="AlphaFoldDB" id="A0AAD9KUC8"/>